<dbReference type="PANTHER" id="PTHR12886">
    <property type="entry name" value="PIG-M MANNOSYLTRANSFERASE"/>
    <property type="match status" value="1"/>
</dbReference>
<dbReference type="GeneID" id="92210068"/>
<feature type="transmembrane region" description="Helical" evidence="13">
    <location>
        <begin position="275"/>
        <end position="292"/>
    </location>
</feature>
<evidence type="ECO:0000256" key="11">
    <source>
        <dbReference type="ARBA" id="ARBA00023136"/>
    </source>
</evidence>
<keyword evidence="6 13" id="KW-0328">Glycosyltransferase</keyword>
<evidence type="ECO:0000313" key="15">
    <source>
        <dbReference type="Proteomes" id="UP001497383"/>
    </source>
</evidence>
<dbReference type="Proteomes" id="UP001497383">
    <property type="component" value="Chromosome 6"/>
</dbReference>
<comment type="similarity">
    <text evidence="3 13">Belongs to the PIGM family.</text>
</comment>
<dbReference type="PANTHER" id="PTHR12886:SF0">
    <property type="entry name" value="GPI MANNOSYLTRANSFERASE 1"/>
    <property type="match status" value="1"/>
</dbReference>
<dbReference type="EMBL" id="OZ022410">
    <property type="protein sequence ID" value="CAK9441003.1"/>
    <property type="molecule type" value="Genomic_DNA"/>
</dbReference>
<dbReference type="EC" id="2.4.1.-" evidence="13"/>
<evidence type="ECO:0000256" key="4">
    <source>
        <dbReference type="ARBA" id="ARBA00013797"/>
    </source>
</evidence>
<feature type="transmembrane region" description="Helical" evidence="13">
    <location>
        <begin position="205"/>
        <end position="226"/>
    </location>
</feature>
<evidence type="ECO:0000256" key="2">
    <source>
        <dbReference type="ARBA" id="ARBA00004687"/>
    </source>
</evidence>
<reference evidence="14 15" key="1">
    <citation type="submission" date="2024-03" db="EMBL/GenBank/DDBJ databases">
        <authorList>
            <person name="Brejova B."/>
        </authorList>
    </citation>
    <scope>NUCLEOTIDE SEQUENCE [LARGE SCALE GENOMIC DNA]</scope>
    <source>
        <strain evidence="14 15">CBS 14171</strain>
    </source>
</reference>
<protein>
    <recommendedName>
        <fullName evidence="4 13">GPI mannosyltransferase 1</fullName>
        <ecNumber evidence="13">2.4.1.-</ecNumber>
    </recommendedName>
    <alternativeName>
        <fullName evidence="13">GPI mannosyltransferase I</fullName>
    </alternativeName>
</protein>
<evidence type="ECO:0000256" key="9">
    <source>
        <dbReference type="ARBA" id="ARBA00022824"/>
    </source>
</evidence>
<keyword evidence="8 13" id="KW-0812">Transmembrane</keyword>
<evidence type="ECO:0000256" key="8">
    <source>
        <dbReference type="ARBA" id="ARBA00022692"/>
    </source>
</evidence>
<evidence type="ECO:0000256" key="7">
    <source>
        <dbReference type="ARBA" id="ARBA00022679"/>
    </source>
</evidence>
<evidence type="ECO:0000256" key="3">
    <source>
        <dbReference type="ARBA" id="ARBA00011071"/>
    </source>
</evidence>
<evidence type="ECO:0000256" key="1">
    <source>
        <dbReference type="ARBA" id="ARBA00004477"/>
    </source>
</evidence>
<comment type="function">
    <text evidence="12 13">Mannosyltransferase involved in glycosylphosphatidylinositol-anchor biosynthesis. Transfers the first alpha-1,4-mannose to GlcN-acyl-PI during GPI precursor assembly. Required for cell wall integrity.</text>
</comment>
<keyword evidence="11 13" id="KW-0472">Membrane</keyword>
<accession>A0ABP0ZR59</accession>
<name>A0ABP0ZR59_9ASCO</name>
<gene>
    <name evidence="14" type="ORF">LODBEIA_P48720</name>
</gene>
<keyword evidence="15" id="KW-1185">Reference proteome</keyword>
<feature type="transmembrane region" description="Helical" evidence="13">
    <location>
        <begin position="344"/>
        <end position="362"/>
    </location>
</feature>
<organism evidence="14 15">
    <name type="scientific">Lodderomyces beijingensis</name>
    <dbReference type="NCBI Taxonomy" id="1775926"/>
    <lineage>
        <taxon>Eukaryota</taxon>
        <taxon>Fungi</taxon>
        <taxon>Dikarya</taxon>
        <taxon>Ascomycota</taxon>
        <taxon>Saccharomycotina</taxon>
        <taxon>Pichiomycetes</taxon>
        <taxon>Debaryomycetaceae</taxon>
        <taxon>Candida/Lodderomyces clade</taxon>
        <taxon>Lodderomyces</taxon>
    </lineage>
</organism>
<evidence type="ECO:0000256" key="13">
    <source>
        <dbReference type="RuleBase" id="RU365064"/>
    </source>
</evidence>
<dbReference type="RefSeq" id="XP_066831810.1">
    <property type="nucleotide sequence ID" value="XM_066975141.1"/>
</dbReference>
<evidence type="ECO:0000256" key="10">
    <source>
        <dbReference type="ARBA" id="ARBA00022989"/>
    </source>
</evidence>
<feature type="transmembrane region" description="Helical" evidence="13">
    <location>
        <begin position="115"/>
        <end position="136"/>
    </location>
</feature>
<proteinExistence type="inferred from homology"/>
<dbReference type="Pfam" id="PF05007">
    <property type="entry name" value="Mannosyl_trans"/>
    <property type="match status" value="1"/>
</dbReference>
<keyword evidence="9 13" id="KW-0256">Endoplasmic reticulum</keyword>
<comment type="subcellular location">
    <subcellularLocation>
        <location evidence="1 13">Endoplasmic reticulum membrane</location>
        <topology evidence="1 13">Multi-pass membrane protein</topology>
    </subcellularLocation>
</comment>
<sequence length="398" mass="45291">MSSLGILLALAVALRIGFFAFGLYQDEYLPVKYTDIDYLVFSDAAKYVSQGASPYLRETYRYTPLLAFMLVPNCWGGAWCHFGKILFIVGDLVTGIMIAKLLFMQNKSASKRTNLVLASIWLLNPMVVTISTRGSSESILTSMIMLSLYYGIEDRIAASAFWLGLAIHFKIYPVIYLPSMLYYLSNKAKPVVDFPVIRLVNCKNLKYLVVTGLTFAGLSGVMYLVYGREFLEHSYFYHFTRLDHRHNFSVYHMLLYYKSAAATAATSGFDTEKMAFVPQLVLSAVVIPLLLAKSDLSSSLFIQTFTFVTFNKVITSQYFIWFLIFLPHFLSRSDLISSKKLNGVVVLSLWIASQALWLYNAYRLEFLGENTFDYALFNSSLFFFLSNCICIHRFIVSL</sequence>
<evidence type="ECO:0000256" key="5">
    <source>
        <dbReference type="ARBA" id="ARBA00022502"/>
    </source>
</evidence>
<keyword evidence="5 13" id="KW-0337">GPI-anchor biosynthesis</keyword>
<evidence type="ECO:0000256" key="12">
    <source>
        <dbReference type="ARBA" id="ARBA00025399"/>
    </source>
</evidence>
<feature type="transmembrane region" description="Helical" evidence="13">
    <location>
        <begin position="156"/>
        <end position="184"/>
    </location>
</feature>
<evidence type="ECO:0000256" key="6">
    <source>
        <dbReference type="ARBA" id="ARBA00022676"/>
    </source>
</evidence>
<feature type="transmembrane region" description="Helical" evidence="13">
    <location>
        <begin position="304"/>
        <end position="324"/>
    </location>
</feature>
<feature type="transmembrane region" description="Helical" evidence="13">
    <location>
        <begin position="374"/>
        <end position="395"/>
    </location>
</feature>
<keyword evidence="10 13" id="KW-1133">Transmembrane helix</keyword>
<feature type="transmembrane region" description="Helical" evidence="13">
    <location>
        <begin position="85"/>
        <end position="103"/>
    </location>
</feature>
<evidence type="ECO:0000313" key="14">
    <source>
        <dbReference type="EMBL" id="CAK9441003.1"/>
    </source>
</evidence>
<dbReference type="InterPro" id="IPR007704">
    <property type="entry name" value="PIG-M"/>
</dbReference>
<keyword evidence="7 13" id="KW-0808">Transferase</keyword>
<comment type="pathway">
    <text evidence="2 13">Glycolipid biosynthesis; glycosylphosphatidylinositol-anchor biosynthesis.</text>
</comment>